<dbReference type="RefSeq" id="WP_189433951.1">
    <property type="nucleotide sequence ID" value="NZ_BNAO01000010.1"/>
</dbReference>
<dbReference type="Gene3D" id="3.40.250.10">
    <property type="entry name" value="Rhodanese-like domain"/>
    <property type="match status" value="1"/>
</dbReference>
<protein>
    <submittedName>
        <fullName evidence="3">Rhodanese-like domain-containing protein</fullName>
    </submittedName>
</protein>
<gene>
    <name evidence="3" type="ORF">GCM10010919_30890</name>
</gene>
<evidence type="ECO:0000313" key="4">
    <source>
        <dbReference type="Proteomes" id="UP000659697"/>
    </source>
</evidence>
<keyword evidence="4" id="KW-1185">Reference proteome</keyword>
<evidence type="ECO:0000313" key="3">
    <source>
        <dbReference type="EMBL" id="GHG76202.1"/>
    </source>
</evidence>
<dbReference type="CDD" id="cd00158">
    <property type="entry name" value="RHOD"/>
    <property type="match status" value="1"/>
</dbReference>
<evidence type="ECO:0000259" key="2">
    <source>
        <dbReference type="PROSITE" id="PS50206"/>
    </source>
</evidence>
<dbReference type="Proteomes" id="UP000659697">
    <property type="component" value="Unassembled WGS sequence"/>
</dbReference>
<dbReference type="SMART" id="SM00450">
    <property type="entry name" value="RHOD"/>
    <property type="match status" value="1"/>
</dbReference>
<dbReference type="Pfam" id="PF00581">
    <property type="entry name" value="Rhodanese"/>
    <property type="match status" value="1"/>
</dbReference>
<evidence type="ECO:0000256" key="1">
    <source>
        <dbReference type="SAM" id="Phobius"/>
    </source>
</evidence>
<sequence>MSQFIEFLGNHPLLSGIWVVLFLLIVGSWLKSMFSSIKAISPTQLTLLVNRENAVVVDIRSEDDFRKGHITDAKNIKQAEIDSQKLAGLEKQKDAPIIVVCQAGMSASKAAASLAKQGFTKVSILQGGMGAWTGASLPVVKTKR</sequence>
<reference evidence="4" key="1">
    <citation type="journal article" date="2019" name="Int. J. Syst. Evol. Microbiol.">
        <title>The Global Catalogue of Microorganisms (GCM) 10K type strain sequencing project: providing services to taxonomists for standard genome sequencing and annotation.</title>
        <authorList>
            <consortium name="The Broad Institute Genomics Platform"/>
            <consortium name="The Broad Institute Genome Sequencing Center for Infectious Disease"/>
            <person name="Wu L."/>
            <person name="Ma J."/>
        </authorList>
    </citation>
    <scope>NUCLEOTIDE SEQUENCE [LARGE SCALE GENOMIC DNA]</scope>
    <source>
        <strain evidence="4">CGMCC 1.7003</strain>
    </source>
</reference>
<keyword evidence="1" id="KW-0472">Membrane</keyword>
<name>A0ABQ3L1V1_9ALTE</name>
<dbReference type="PROSITE" id="PS50206">
    <property type="entry name" value="RHODANESE_3"/>
    <property type="match status" value="1"/>
</dbReference>
<keyword evidence="1" id="KW-0812">Transmembrane</keyword>
<dbReference type="EMBL" id="BNAO01000010">
    <property type="protein sequence ID" value="GHG76202.1"/>
    <property type="molecule type" value="Genomic_DNA"/>
</dbReference>
<dbReference type="InterPro" id="IPR050229">
    <property type="entry name" value="GlpE_sulfurtransferase"/>
</dbReference>
<dbReference type="InterPro" id="IPR001763">
    <property type="entry name" value="Rhodanese-like_dom"/>
</dbReference>
<comment type="caution">
    <text evidence="3">The sequence shown here is derived from an EMBL/GenBank/DDBJ whole genome shotgun (WGS) entry which is preliminary data.</text>
</comment>
<keyword evidence="1" id="KW-1133">Transmembrane helix</keyword>
<proteinExistence type="predicted"/>
<organism evidence="3 4">
    <name type="scientific">Alishewanella longhuensis</name>
    <dbReference type="NCBI Taxonomy" id="1091037"/>
    <lineage>
        <taxon>Bacteria</taxon>
        <taxon>Pseudomonadati</taxon>
        <taxon>Pseudomonadota</taxon>
        <taxon>Gammaproteobacteria</taxon>
        <taxon>Alteromonadales</taxon>
        <taxon>Alteromonadaceae</taxon>
        <taxon>Alishewanella</taxon>
    </lineage>
</organism>
<feature type="domain" description="Rhodanese" evidence="2">
    <location>
        <begin position="50"/>
        <end position="141"/>
    </location>
</feature>
<accession>A0ABQ3L1V1</accession>
<feature type="transmembrane region" description="Helical" evidence="1">
    <location>
        <begin position="12"/>
        <end position="30"/>
    </location>
</feature>
<dbReference type="SUPFAM" id="SSF52821">
    <property type="entry name" value="Rhodanese/Cell cycle control phosphatase"/>
    <property type="match status" value="1"/>
</dbReference>
<dbReference type="PANTHER" id="PTHR43031">
    <property type="entry name" value="FAD-DEPENDENT OXIDOREDUCTASE"/>
    <property type="match status" value="1"/>
</dbReference>
<dbReference type="InterPro" id="IPR036873">
    <property type="entry name" value="Rhodanese-like_dom_sf"/>
</dbReference>
<dbReference type="PANTHER" id="PTHR43031:SF18">
    <property type="entry name" value="RHODANESE-RELATED SULFURTRANSFERASES"/>
    <property type="match status" value="1"/>
</dbReference>